<dbReference type="SMART" id="SM00316">
    <property type="entry name" value="S1"/>
    <property type="match status" value="1"/>
</dbReference>
<dbReference type="EC" id="2.7.7.6" evidence="4"/>
<dbReference type="InterPro" id="IPR004519">
    <property type="entry name" value="RNAP_E/RPC8"/>
</dbReference>
<dbReference type="Gene3D" id="3.30.1490.120">
    <property type="entry name" value="RNA polymerase Rpb7-like, N-terminal domain"/>
    <property type="match status" value="1"/>
</dbReference>
<dbReference type="Pfam" id="PF00575">
    <property type="entry name" value="S1"/>
    <property type="match status" value="1"/>
</dbReference>
<keyword evidence="4 6" id="KW-0808">Transferase</keyword>
<keyword evidence="4 6" id="KW-0548">Nucleotidyltransferase</keyword>
<dbReference type="GO" id="GO:0000428">
    <property type="term" value="C:DNA-directed RNA polymerase complex"/>
    <property type="evidence" value="ECO:0007669"/>
    <property type="project" value="UniProtKB-KW"/>
</dbReference>
<dbReference type="InterPro" id="IPR046399">
    <property type="entry name" value="RNApol_Rpo7"/>
</dbReference>
<evidence type="ECO:0000256" key="3">
    <source>
        <dbReference type="ARBA" id="ARBA00023163"/>
    </source>
</evidence>
<accession>A0A7C4BAR6</accession>
<dbReference type="PROSITE" id="PS50126">
    <property type="entry name" value="S1"/>
    <property type="match status" value="1"/>
</dbReference>
<dbReference type="GO" id="GO:0006352">
    <property type="term" value="P:DNA-templated transcription initiation"/>
    <property type="evidence" value="ECO:0007669"/>
    <property type="project" value="InterPro"/>
</dbReference>
<comment type="catalytic activity">
    <reaction evidence="4">
        <text>RNA(n) + a ribonucleoside 5'-triphosphate = RNA(n+1) + diphosphate</text>
        <dbReference type="Rhea" id="RHEA:21248"/>
        <dbReference type="Rhea" id="RHEA-COMP:14527"/>
        <dbReference type="Rhea" id="RHEA-COMP:17342"/>
        <dbReference type="ChEBI" id="CHEBI:33019"/>
        <dbReference type="ChEBI" id="CHEBI:61557"/>
        <dbReference type="ChEBI" id="CHEBI:140395"/>
        <dbReference type="EC" id="2.7.7.6"/>
    </reaction>
</comment>
<keyword evidence="3 4" id="KW-0804">Transcription</keyword>
<evidence type="ECO:0000259" key="5">
    <source>
        <dbReference type="PROSITE" id="PS50126"/>
    </source>
</evidence>
<dbReference type="PANTHER" id="PTHR12709:SF4">
    <property type="entry name" value="DNA-DIRECTED RNA POLYMERASE II SUBUNIT RPB7"/>
    <property type="match status" value="1"/>
</dbReference>
<dbReference type="InterPro" id="IPR005576">
    <property type="entry name" value="Rpb7-like_N"/>
</dbReference>
<comment type="similarity">
    <text evidence="1 4">Belongs to the eukaryotic RPB7/RPC8 RNA polymerase subunit family.</text>
</comment>
<organism evidence="6">
    <name type="scientific">Ignisphaera aggregans</name>
    <dbReference type="NCBI Taxonomy" id="334771"/>
    <lineage>
        <taxon>Archaea</taxon>
        <taxon>Thermoproteota</taxon>
        <taxon>Thermoprotei</taxon>
        <taxon>Desulfurococcales</taxon>
        <taxon>Desulfurococcaceae</taxon>
        <taxon>Ignisphaera</taxon>
    </lineage>
</organism>
<keyword evidence="2 4" id="KW-0240">DNA-directed RNA polymerase</keyword>
<dbReference type="SUPFAM" id="SSF50249">
    <property type="entry name" value="Nucleic acid-binding proteins"/>
    <property type="match status" value="1"/>
</dbReference>
<dbReference type="GO" id="GO:0003677">
    <property type="term" value="F:DNA binding"/>
    <property type="evidence" value="ECO:0007669"/>
    <property type="project" value="InterPro"/>
</dbReference>
<proteinExistence type="inferred from homology"/>
<dbReference type="NCBIfam" id="TIGR00448">
    <property type="entry name" value="rpoE"/>
    <property type="match status" value="1"/>
</dbReference>
<comment type="subcellular location">
    <subcellularLocation>
        <location evidence="4">Cytoplasm</location>
    </subcellularLocation>
</comment>
<dbReference type="AlphaFoldDB" id="A0A7C4BAR6"/>
<comment type="domain">
    <text evidence="4">Forms 2 domains with an elongated structure; Rpo4 packs into the hinge region between the 2 domains.</text>
</comment>
<comment type="caution">
    <text evidence="6">The sequence shown here is derived from an EMBL/GenBank/DDBJ whole genome shotgun (WGS) entry which is preliminary data.</text>
</comment>
<dbReference type="GO" id="GO:0005737">
    <property type="term" value="C:cytoplasm"/>
    <property type="evidence" value="ECO:0007669"/>
    <property type="project" value="UniProtKB-SubCell"/>
</dbReference>
<dbReference type="HAMAP" id="MF_00865">
    <property type="entry name" value="RNApol_arch_Rpo7"/>
    <property type="match status" value="1"/>
</dbReference>
<evidence type="ECO:0000256" key="1">
    <source>
        <dbReference type="ARBA" id="ARBA00009307"/>
    </source>
</evidence>
<dbReference type="PANTHER" id="PTHR12709">
    <property type="entry name" value="DNA-DIRECTED RNA POLYMERASE II, III"/>
    <property type="match status" value="1"/>
</dbReference>
<comment type="function">
    <text evidence="4">DNA-dependent RNA polymerase (RNAP) catalyzes the transcription of DNA into RNA using the four ribonucleoside triphosphates as substrates.</text>
</comment>
<reference evidence="6" key="1">
    <citation type="journal article" date="2020" name="mSystems">
        <title>Genome- and Community-Level Interaction Insights into Carbon Utilization and Element Cycling Functions of Hydrothermarchaeota in Hydrothermal Sediment.</title>
        <authorList>
            <person name="Zhou Z."/>
            <person name="Liu Y."/>
            <person name="Xu W."/>
            <person name="Pan J."/>
            <person name="Luo Z.H."/>
            <person name="Li M."/>
        </authorList>
    </citation>
    <scope>NUCLEOTIDE SEQUENCE [LARGE SCALE GENOMIC DNA]</scope>
    <source>
        <strain evidence="6">SpSt-732</strain>
    </source>
</reference>
<protein>
    <recommendedName>
        <fullName evidence="4">DNA-directed RNA polymerase subunit Rpo7</fullName>
        <ecNumber evidence="4">2.7.7.6</ecNumber>
    </recommendedName>
    <alternativeName>
        <fullName evidence="4">DNA-directed RNA polymerase subunit E</fullName>
    </alternativeName>
</protein>
<evidence type="ECO:0000313" key="6">
    <source>
        <dbReference type="EMBL" id="HGI86781.1"/>
    </source>
</evidence>
<evidence type="ECO:0000256" key="4">
    <source>
        <dbReference type="HAMAP-Rule" id="MF_00865"/>
    </source>
</evidence>
<dbReference type="Gene3D" id="2.40.50.140">
    <property type="entry name" value="Nucleic acid-binding proteins"/>
    <property type="match status" value="1"/>
</dbReference>
<gene>
    <name evidence="4" type="primary">rpo7</name>
    <name evidence="4" type="synonym">rpoE</name>
    <name evidence="6" type="ORF">ENV14_00040</name>
</gene>
<dbReference type="InterPro" id="IPR003029">
    <property type="entry name" value="S1_domain"/>
</dbReference>
<dbReference type="InterPro" id="IPR045113">
    <property type="entry name" value="Rpb7-like"/>
</dbReference>
<name>A0A7C4BAR6_9CREN</name>
<evidence type="ECO:0000256" key="2">
    <source>
        <dbReference type="ARBA" id="ARBA00022478"/>
    </source>
</evidence>
<dbReference type="InterPro" id="IPR012340">
    <property type="entry name" value="NA-bd_OB-fold"/>
</dbReference>
<sequence>MFRVFRLKDIVRVDPAKIDRPLEEVVFEELRKKYEGLKDKTLGIVVAVIDVNVDPMGYIPIGDGAPYHSAEFTVLSYAPMVNEVVEGTVETVGRSGITVNIGPIEGFVHIQQIADDEVIYEIARNVIMCKNTKRFIAQGEMVRARITSISLGTSGRPPRVNMTMRQPYLGKLDWISRKQ</sequence>
<dbReference type="NCBIfam" id="NF006333">
    <property type="entry name" value="PRK08563.1"/>
    <property type="match status" value="1"/>
</dbReference>
<feature type="domain" description="S1 motif" evidence="5">
    <location>
        <begin position="82"/>
        <end position="165"/>
    </location>
</feature>
<comment type="subunit">
    <text evidence="4">Part of the RNA polymerase complex. Forms a stalk with Rpo4 that extends from the main structure.</text>
</comment>
<dbReference type="InterPro" id="IPR036898">
    <property type="entry name" value="RNA_pol_Rpb7-like_N_sf"/>
</dbReference>
<keyword evidence="4" id="KW-0963">Cytoplasm</keyword>
<dbReference type="Pfam" id="PF03876">
    <property type="entry name" value="SHS2_Rpb7-N"/>
    <property type="match status" value="1"/>
</dbReference>
<dbReference type="GO" id="GO:0003899">
    <property type="term" value="F:DNA-directed RNA polymerase activity"/>
    <property type="evidence" value="ECO:0007669"/>
    <property type="project" value="UniProtKB-UniRule"/>
</dbReference>
<dbReference type="EMBL" id="DTFF01000001">
    <property type="protein sequence ID" value="HGI86781.1"/>
    <property type="molecule type" value="Genomic_DNA"/>
</dbReference>
<dbReference type="SUPFAM" id="SSF88798">
    <property type="entry name" value="N-terminal, heterodimerisation domain of RBP7 (RpoE)"/>
    <property type="match status" value="1"/>
</dbReference>